<dbReference type="InterPro" id="IPR055414">
    <property type="entry name" value="LRR_R13L4/SHOC2-like"/>
</dbReference>
<accession>A0ABR6XY37</accession>
<dbReference type="Pfam" id="PF13855">
    <property type="entry name" value="LRR_8"/>
    <property type="match status" value="1"/>
</dbReference>
<dbReference type="Gene3D" id="1.25.40.10">
    <property type="entry name" value="Tetratricopeptide repeat domain"/>
    <property type="match status" value="1"/>
</dbReference>
<reference evidence="4 5" key="1">
    <citation type="submission" date="2020-08" db="EMBL/GenBank/DDBJ databases">
        <title>Winogradskyella ouciana sp. nov., isolated from the hadal seawater of the Mariana Trench.</title>
        <authorList>
            <person name="He X."/>
        </authorList>
    </citation>
    <scope>NUCLEOTIDE SEQUENCE [LARGE SCALE GENOMIC DNA]</scope>
    <source>
        <strain evidence="4 5">KCTC 22026</strain>
    </source>
</reference>
<proteinExistence type="predicted"/>
<dbReference type="Pfam" id="PF00560">
    <property type="entry name" value="LRR_1"/>
    <property type="match status" value="2"/>
</dbReference>
<sequence>MKFIKFLFLCLAFSSCSKFLSDEELNKKFDEAYTKEDWSSSRTLIDEVIERQPDSIGNYLLRAIIISHLPQRDNVQIVKDLDIYLDQYPGDDAIRVFRFQSNFLQRNHIEALAEINRLIEKKGKNAFLLTWKANVAFSAKKFVLAERAYMERLYFPGLKEELKNIYYYWVLSKYFGGNTESALWELAAMQDRGFETDHELMKRIEKEELKFEDYNAFVVPESKFADIYEAINSYCPDLDIYQGEGYHRSGLLSQFFYLNKQTNLDSLLIKKDEIYALNLSNTEIKVLPEQLFQFKNLQYLNLSSNRFSDREKLFDDLAKLPNLIILELDRCYLRALPDNINKLTNLQMLSLTFNDFRTLNENIGELTNLKYLNLGANGKLRELPSSIGDLRCLQMLDISPNGLRGLPDELANCNQLINIVGNAGTLRNLPSQIGGLVNLKYVNLGANKITKLPFDIGQLLTLEHLSLGSNDIKKLPASFSELSNLNFCGLSYNRLNTFPNEVLELDSLQTLWLHNNVFSEIPKEIGNLPNLTHLLVDHQIISDANIEAIKAVNQELRVIRHDTRKLVRGPKRKN</sequence>
<dbReference type="PANTHER" id="PTHR48051:SF1">
    <property type="entry name" value="RAS SUPPRESSOR PROTEIN 1"/>
    <property type="match status" value="1"/>
</dbReference>
<dbReference type="RefSeq" id="WP_186844502.1">
    <property type="nucleotide sequence ID" value="NZ_JACOME010000001.1"/>
</dbReference>
<name>A0ABR6XY37_9FLAO</name>
<evidence type="ECO:0000256" key="1">
    <source>
        <dbReference type="ARBA" id="ARBA00022614"/>
    </source>
</evidence>
<dbReference type="InterPro" id="IPR032675">
    <property type="entry name" value="LRR_dom_sf"/>
</dbReference>
<dbReference type="SUPFAM" id="SSF52058">
    <property type="entry name" value="L domain-like"/>
    <property type="match status" value="1"/>
</dbReference>
<dbReference type="PROSITE" id="PS51257">
    <property type="entry name" value="PROKAR_LIPOPROTEIN"/>
    <property type="match status" value="1"/>
</dbReference>
<dbReference type="PROSITE" id="PS51450">
    <property type="entry name" value="LRR"/>
    <property type="match status" value="3"/>
</dbReference>
<dbReference type="Proteomes" id="UP000607435">
    <property type="component" value="Unassembled WGS sequence"/>
</dbReference>
<dbReference type="Gene3D" id="3.80.10.10">
    <property type="entry name" value="Ribonuclease Inhibitor"/>
    <property type="match status" value="3"/>
</dbReference>
<evidence type="ECO:0000313" key="4">
    <source>
        <dbReference type="EMBL" id="MBC3845391.1"/>
    </source>
</evidence>
<dbReference type="InterPro" id="IPR050216">
    <property type="entry name" value="LRR_domain-containing"/>
</dbReference>
<organism evidence="4 5">
    <name type="scientific">Winogradskyella echinorum</name>
    <dbReference type="NCBI Taxonomy" id="538189"/>
    <lineage>
        <taxon>Bacteria</taxon>
        <taxon>Pseudomonadati</taxon>
        <taxon>Bacteroidota</taxon>
        <taxon>Flavobacteriia</taxon>
        <taxon>Flavobacteriales</taxon>
        <taxon>Flavobacteriaceae</taxon>
        <taxon>Winogradskyella</taxon>
    </lineage>
</organism>
<protein>
    <recommendedName>
        <fullName evidence="3">Disease resistance R13L4/SHOC-2-like LRR domain-containing protein</fullName>
    </recommendedName>
</protein>
<evidence type="ECO:0000256" key="2">
    <source>
        <dbReference type="ARBA" id="ARBA00022737"/>
    </source>
</evidence>
<dbReference type="InterPro" id="IPR003591">
    <property type="entry name" value="Leu-rich_rpt_typical-subtyp"/>
</dbReference>
<evidence type="ECO:0000313" key="5">
    <source>
        <dbReference type="Proteomes" id="UP000607435"/>
    </source>
</evidence>
<keyword evidence="2" id="KW-0677">Repeat</keyword>
<dbReference type="EMBL" id="JACOME010000001">
    <property type="protein sequence ID" value="MBC3845391.1"/>
    <property type="molecule type" value="Genomic_DNA"/>
</dbReference>
<dbReference type="PANTHER" id="PTHR48051">
    <property type="match status" value="1"/>
</dbReference>
<dbReference type="SUPFAM" id="SSF48452">
    <property type="entry name" value="TPR-like"/>
    <property type="match status" value="1"/>
</dbReference>
<dbReference type="InterPro" id="IPR011990">
    <property type="entry name" value="TPR-like_helical_dom_sf"/>
</dbReference>
<feature type="domain" description="Disease resistance R13L4/SHOC-2-like LRR" evidence="3">
    <location>
        <begin position="361"/>
        <end position="436"/>
    </location>
</feature>
<comment type="caution">
    <text evidence="4">The sequence shown here is derived from an EMBL/GenBank/DDBJ whole genome shotgun (WGS) entry which is preliminary data.</text>
</comment>
<dbReference type="InterPro" id="IPR001611">
    <property type="entry name" value="Leu-rich_rpt"/>
</dbReference>
<evidence type="ECO:0000259" key="3">
    <source>
        <dbReference type="Pfam" id="PF23598"/>
    </source>
</evidence>
<dbReference type="Pfam" id="PF23598">
    <property type="entry name" value="LRR_14"/>
    <property type="match status" value="1"/>
</dbReference>
<keyword evidence="1" id="KW-0433">Leucine-rich repeat</keyword>
<keyword evidence="5" id="KW-1185">Reference proteome</keyword>
<dbReference type="SMART" id="SM00369">
    <property type="entry name" value="LRR_TYP"/>
    <property type="match status" value="7"/>
</dbReference>
<gene>
    <name evidence="4" type="ORF">H6H04_03275</name>
</gene>